<protein>
    <submittedName>
        <fullName evidence="1">dCTP deaminase</fullName>
    </submittedName>
</protein>
<evidence type="ECO:0000313" key="1">
    <source>
        <dbReference type="EMBL" id="QZP37870.1"/>
    </source>
</evidence>
<dbReference type="GeneID" id="67176767"/>
<sequence length="156" mass="16596">MSLIDRLDDIVHEETQTEGPGVDLTLAGVHEIADPGAVDFGGGELADASFATIEPEKRDPDDDYGWWDLEPGTYLVTLNESLSGDDTVTLQPRTELVARGATHPTLRTASLPPVPLTVSRTASGAGDVDFDNAGGTRETVGLRLKENARVSTLLPE</sequence>
<keyword evidence="2" id="KW-1185">Reference proteome</keyword>
<reference evidence="1 2" key="1">
    <citation type="journal article" date="2021" name="Int. J. Syst. Evol. Microbiol.">
        <title>Halobaculum halophilum sp. nov. and Halobaculum salinum sp. nov., isolated from salt lake and saline soil.</title>
        <authorList>
            <person name="Cui H.L."/>
            <person name="Shi X.W."/>
            <person name="Yin X.M."/>
            <person name="Yang X.Y."/>
            <person name="Hou J."/>
            <person name="Zhu L."/>
        </authorList>
    </citation>
    <scope>NUCLEOTIDE SEQUENCE [LARGE SCALE GENOMIC DNA]</scope>
    <source>
        <strain evidence="1 2">NBRC 109044</strain>
    </source>
</reference>
<dbReference type="RefSeq" id="WP_222607677.1">
    <property type="nucleotide sequence ID" value="NZ_CP081958.1"/>
</dbReference>
<gene>
    <name evidence="1" type="ORF">K6T50_01455</name>
</gene>
<dbReference type="AlphaFoldDB" id="A0A8T8WDF2"/>
<dbReference type="Proteomes" id="UP000826254">
    <property type="component" value="Chromosome"/>
</dbReference>
<organism evidence="1 2">
    <name type="scientific">Halobaculum magnesiiphilum</name>
    <dbReference type="NCBI Taxonomy" id="1017351"/>
    <lineage>
        <taxon>Archaea</taxon>
        <taxon>Methanobacteriati</taxon>
        <taxon>Methanobacteriota</taxon>
        <taxon>Stenosarchaea group</taxon>
        <taxon>Halobacteria</taxon>
        <taxon>Halobacteriales</taxon>
        <taxon>Haloferacaceae</taxon>
        <taxon>Halobaculum</taxon>
    </lineage>
</organism>
<dbReference type="EMBL" id="CP081958">
    <property type="protein sequence ID" value="QZP37870.1"/>
    <property type="molecule type" value="Genomic_DNA"/>
</dbReference>
<accession>A0A8T8WDF2</accession>
<name>A0A8T8WDF2_9EURY</name>
<dbReference type="KEGG" id="hmp:K6T50_01455"/>
<proteinExistence type="predicted"/>
<evidence type="ECO:0000313" key="2">
    <source>
        <dbReference type="Proteomes" id="UP000826254"/>
    </source>
</evidence>